<evidence type="ECO:0000313" key="5">
    <source>
        <dbReference type="Proteomes" id="UP001597403"/>
    </source>
</evidence>
<feature type="signal peptide" evidence="2">
    <location>
        <begin position="1"/>
        <end position="21"/>
    </location>
</feature>
<dbReference type="InterPro" id="IPR001119">
    <property type="entry name" value="SLH_dom"/>
</dbReference>
<organism evidence="4 5">
    <name type="scientific">Paenibacillus nicotianae</name>
    <dbReference type="NCBI Taxonomy" id="1526551"/>
    <lineage>
        <taxon>Bacteria</taxon>
        <taxon>Bacillati</taxon>
        <taxon>Bacillota</taxon>
        <taxon>Bacilli</taxon>
        <taxon>Bacillales</taxon>
        <taxon>Paenibacillaceae</taxon>
        <taxon>Paenibacillus</taxon>
    </lineage>
</organism>
<dbReference type="InterPro" id="IPR025883">
    <property type="entry name" value="Cadherin-like_domain"/>
</dbReference>
<comment type="caution">
    <text evidence="4">The sequence shown here is derived from an EMBL/GenBank/DDBJ whole genome shotgun (WGS) entry which is preliminary data.</text>
</comment>
<evidence type="ECO:0000256" key="2">
    <source>
        <dbReference type="SAM" id="SignalP"/>
    </source>
</evidence>
<keyword evidence="5" id="KW-1185">Reference proteome</keyword>
<dbReference type="SUPFAM" id="SSF50939">
    <property type="entry name" value="Sialidases"/>
    <property type="match status" value="1"/>
</dbReference>
<feature type="domain" description="SLH" evidence="3">
    <location>
        <begin position="1562"/>
        <end position="1621"/>
    </location>
</feature>
<feature type="chain" id="PRO_5047227011" evidence="2">
    <location>
        <begin position="22"/>
        <end position="1747"/>
    </location>
</feature>
<dbReference type="Pfam" id="PF00395">
    <property type="entry name" value="SLH"/>
    <property type="match status" value="3"/>
</dbReference>
<gene>
    <name evidence="4" type="ORF">ACFSGI_11620</name>
</gene>
<reference evidence="5" key="1">
    <citation type="journal article" date="2019" name="Int. J. Syst. Evol. Microbiol.">
        <title>The Global Catalogue of Microorganisms (GCM) 10K type strain sequencing project: providing services to taxonomists for standard genome sequencing and annotation.</title>
        <authorList>
            <consortium name="The Broad Institute Genomics Platform"/>
            <consortium name="The Broad Institute Genome Sequencing Center for Infectious Disease"/>
            <person name="Wu L."/>
            <person name="Ma J."/>
        </authorList>
    </citation>
    <scope>NUCLEOTIDE SEQUENCE [LARGE SCALE GENOMIC DNA]</scope>
    <source>
        <strain evidence="5">CGMCC 1.15067</strain>
    </source>
</reference>
<sequence length="1747" mass="179454">MLSLILVLTSIGLSGNNVASAATTWTTVTSNTTQPIYKVAYGNGMWVGVGLDGSDTNNIKGLVLTSTDGATWTKSNLGTQSLNNVIYAGGKWVIIGDNRSTFTSNDGSTWTAQTLPSDPNNNVVNLSGISYGNSKHVIAGNFGNIYYSSDAITWTNTKPASDDFLGVAYGNSIFVAVGANGIAYSSPDGATWTNRGPIAGSSSVYSVRFLNGSFYATSDGKIVTSTNGTSWNTAQTISGASGAVFYDITYSAGKYVIVGDLNGNFTNGVILASTDGTSWTTETPNSTPVLYGIAANSNQFTAVGDSGAIRTQAIAAASTDATLSALTIDQGTLYPTFASGTTSYSASVAYTVTSVNITPTVNQANATVKVNGTTTTSGSAQAVSLSVGSNSIPVVVTAQDASTTKTYTINVTRAAASTDANLSNFTISAGTLSPTFASGTTSYTASVPNNVTSLTVTPTTSSTNSTVTINGTTVTSGSASGSISLAVGNNTISTVVTAQDGSTTKTYTLTVTRATALSTDATLSNLAINQGTLNPTFASGTTSYSASVAYTVTSINVTPTVNQANATVTVNGTTTTSGNAQSVSLSVGSNSIPVVVTAQDGSTTKTYTLVVTRAAASTDANLSGLAISQGTLTPTFASGTTSYTASVSNSVTSLTVTPTTSNSNATVTVNGTTVTSGSASGSIALAVGDNTITTRVTAQDGSTTKDYTITVTRAAAASTNANLSNLSLSAGTLAPTFASGTTSYSANVSNATTSITLTPTVADSTATVTVNGIAVTSGNASGSIALAVGSNTINTTVTAQDGTTTKSYVVTVNREASSNANLSDLIISQGKLSPAFDATVTSYNASVDYSVGSIDITSTVEDSNSILTVNGNAVTSGNAFTVALNTGNNTVTIQVTAQNGSTKTYTINITRLQNPNLSNLTISAGTLTPVFDTNQTQYNATVDYSSSTIQVTPTAIGTPQGITVAGTNATNGSATTVPLSVGSNTILIVTTMTDGATQTYSIKVTRNDISDQDAVTAAYDALVIGYATGDNNNSVTQNLTLPLTGTNGTIVNWATSNSSVIQNNGVVTRPSYPNPDVTVTLNALIQKNAALSIKTFTVVVKSLPITDEQAVAQDIEALQIQYANGDSANSVTQNVGLAQAGSNNTVITWESSNPQRVSSAGTVTRSTYSEGDQAVRLTAQVQRGSVINTKTFDLIIKAKSASSGSNLKGLTVNGLILSPAFNPEINNYNLSVSNSTNTVTVTASVYDPEATITVNGKPLADAGTSDPIALSVGNNVVTIIVTAQNGTTQAYTITIKRDKKSDSDSGSGSGNSGDGTTPGTTPETTEPTTPNTPTTSGFEIIVNGRQVEQIATGVLNQQNGQSVFTATVDTDKLGNLLANEGNAPQVIIPVRASADKVNTVLTGEAVQILAGAQATLRIETVLGNYTLPSTQLRIQQLAGELGNDANSAQLQVNITINRSTNDVTTAFSNRASRDGFAVAMAPVDFNITASYNNQTSAVNEFTTYVKRELPIPANYDPNRITTAVVVDAQGNIHHVPTAVALQGNTYYAVVNSLTNSDYGLIWNPKEFPDVANHWSKSAVNDMASRLVVNGVDATHFNPNNNVTRAEFAAILVRALGLSDTGTSSKFSDVSASDWYMGAVTVANEYNLIDGYENGTFRPNQTISRQEAFVILNRAIAIVKLQQATGSMTLSSYSDQSKVATWAQTATQAVLSSGVVQGNGKLLHPTGQMSRAETATVMQRLLKLAKLI</sequence>
<feature type="domain" description="SLH" evidence="3">
    <location>
        <begin position="1689"/>
        <end position="1747"/>
    </location>
</feature>
<proteinExistence type="predicted"/>
<feature type="domain" description="SLH" evidence="3">
    <location>
        <begin position="1622"/>
        <end position="1685"/>
    </location>
</feature>
<keyword evidence="2" id="KW-0732">Signal</keyword>
<evidence type="ECO:0000313" key="4">
    <source>
        <dbReference type="EMBL" id="MFD1990608.1"/>
    </source>
</evidence>
<dbReference type="PANTHER" id="PTHR14776">
    <property type="entry name" value="CADHERIN-LIKE AND PC-ESTERASE DOMAIN-CONTAINING PROTEIN 1"/>
    <property type="match status" value="1"/>
</dbReference>
<accession>A0ABW4USS8</accession>
<dbReference type="EMBL" id="JBHUGF010000010">
    <property type="protein sequence ID" value="MFD1990608.1"/>
    <property type="molecule type" value="Genomic_DNA"/>
</dbReference>
<protein>
    <submittedName>
        <fullName evidence="4">Cadherin-like beta sandwich domain-containing protein</fullName>
    </submittedName>
</protein>
<dbReference type="Pfam" id="PF12733">
    <property type="entry name" value="Cadherin-like"/>
    <property type="match status" value="8"/>
</dbReference>
<name>A0ABW4USS8_9BACL</name>
<dbReference type="Proteomes" id="UP001597403">
    <property type="component" value="Unassembled WGS sequence"/>
</dbReference>
<dbReference type="PROSITE" id="PS51272">
    <property type="entry name" value="SLH"/>
    <property type="match status" value="3"/>
</dbReference>
<feature type="region of interest" description="Disordered" evidence="1">
    <location>
        <begin position="1296"/>
        <end position="1337"/>
    </location>
</feature>
<dbReference type="PANTHER" id="PTHR14776:SF1">
    <property type="entry name" value="CADHERIN-LIKE AND PC-ESTERASE DOMAIN-CONTAINING PROTEIN 1"/>
    <property type="match status" value="1"/>
</dbReference>
<evidence type="ECO:0000256" key="1">
    <source>
        <dbReference type="SAM" id="MobiDB-lite"/>
    </source>
</evidence>
<dbReference type="InterPro" id="IPR036278">
    <property type="entry name" value="Sialidase_sf"/>
</dbReference>
<dbReference type="CDD" id="cd15482">
    <property type="entry name" value="Sialidase_non-viral"/>
    <property type="match status" value="1"/>
</dbReference>
<dbReference type="InterPro" id="IPR046780">
    <property type="entry name" value="aBig_2"/>
</dbReference>
<evidence type="ECO:0000259" key="3">
    <source>
        <dbReference type="PROSITE" id="PS51272"/>
    </source>
</evidence>
<dbReference type="Pfam" id="PF20578">
    <property type="entry name" value="aBig_2"/>
    <property type="match status" value="2"/>
</dbReference>
<feature type="compositionally biased region" description="Low complexity" evidence="1">
    <location>
        <begin position="1314"/>
        <end position="1337"/>
    </location>
</feature>
<dbReference type="RefSeq" id="WP_204824286.1">
    <property type="nucleotide sequence ID" value="NZ_JBHUGF010000010.1"/>
</dbReference>